<name>A0ABW5TII5_9ENTE</name>
<organism evidence="2 3">
    <name type="scientific">Enterococcus camelliae</name>
    <dbReference type="NCBI Taxonomy" id="453959"/>
    <lineage>
        <taxon>Bacteria</taxon>
        <taxon>Bacillati</taxon>
        <taxon>Bacillota</taxon>
        <taxon>Bacilli</taxon>
        <taxon>Lactobacillales</taxon>
        <taxon>Enterococcaceae</taxon>
        <taxon>Enterococcus</taxon>
    </lineage>
</organism>
<feature type="domain" description="Core" evidence="1">
    <location>
        <begin position="1"/>
        <end position="116"/>
    </location>
</feature>
<dbReference type="InterPro" id="IPR035903">
    <property type="entry name" value="HesB-like_dom_sf"/>
</dbReference>
<evidence type="ECO:0000313" key="2">
    <source>
        <dbReference type="EMBL" id="MFD2729070.1"/>
    </source>
</evidence>
<accession>A0ABW5TII5</accession>
<dbReference type="Pfam" id="PF01521">
    <property type="entry name" value="Fe-S_biosyn"/>
    <property type="match status" value="1"/>
</dbReference>
<dbReference type="Gene3D" id="2.60.300.12">
    <property type="entry name" value="HesB-like domain"/>
    <property type="match status" value="1"/>
</dbReference>
<dbReference type="SUPFAM" id="SSF89360">
    <property type="entry name" value="HesB-like domain"/>
    <property type="match status" value="1"/>
</dbReference>
<dbReference type="RefSeq" id="WP_379981084.1">
    <property type="nucleotide sequence ID" value="NZ_JBHUMO010000041.1"/>
</dbReference>
<proteinExistence type="predicted"/>
<dbReference type="Proteomes" id="UP001597427">
    <property type="component" value="Unassembled WGS sequence"/>
</dbReference>
<dbReference type="EMBL" id="JBHUMO010000041">
    <property type="protein sequence ID" value="MFD2729070.1"/>
    <property type="molecule type" value="Genomic_DNA"/>
</dbReference>
<protein>
    <submittedName>
        <fullName evidence="2">Iron-sulfur cluster biosynthesis family protein</fullName>
    </submittedName>
</protein>
<comment type="caution">
    <text evidence="2">The sequence shown here is derived from an EMBL/GenBank/DDBJ whole genome shotgun (WGS) entry which is preliminary data.</text>
</comment>
<sequence length="124" mass="13591">MELTISPAAQTYIEAKRKLGDHLLLDNEDGHGPFVDHAFSCQLDSGFRLLFVSAAVDPSLLRDYSVTVTTEIGSISLKPSAKLLLDPVNQLVLEPTYQRLQLKSVGGILSANVPLIRKESEDIE</sequence>
<gene>
    <name evidence="2" type="ORF">ACFSR0_06495</name>
</gene>
<dbReference type="InterPro" id="IPR000361">
    <property type="entry name" value="ATAP_core_dom"/>
</dbReference>
<evidence type="ECO:0000313" key="3">
    <source>
        <dbReference type="Proteomes" id="UP001597427"/>
    </source>
</evidence>
<keyword evidence="3" id="KW-1185">Reference proteome</keyword>
<reference evidence="3" key="1">
    <citation type="journal article" date="2019" name="Int. J. Syst. Evol. Microbiol.">
        <title>The Global Catalogue of Microorganisms (GCM) 10K type strain sequencing project: providing services to taxonomists for standard genome sequencing and annotation.</title>
        <authorList>
            <consortium name="The Broad Institute Genomics Platform"/>
            <consortium name="The Broad Institute Genome Sequencing Center for Infectious Disease"/>
            <person name="Wu L."/>
            <person name="Ma J."/>
        </authorList>
    </citation>
    <scope>NUCLEOTIDE SEQUENCE [LARGE SCALE GENOMIC DNA]</scope>
    <source>
        <strain evidence="3">TISTR 932</strain>
    </source>
</reference>
<evidence type="ECO:0000259" key="1">
    <source>
        <dbReference type="Pfam" id="PF01521"/>
    </source>
</evidence>